<accession>A0A6J5LR96</accession>
<gene>
    <name evidence="1" type="ORF">UFOVP316_8</name>
</gene>
<evidence type="ECO:0000313" key="1">
    <source>
        <dbReference type="EMBL" id="CAB4137035.1"/>
    </source>
</evidence>
<organism evidence="1">
    <name type="scientific">uncultured Caudovirales phage</name>
    <dbReference type="NCBI Taxonomy" id="2100421"/>
    <lineage>
        <taxon>Viruses</taxon>
        <taxon>Duplodnaviria</taxon>
        <taxon>Heunggongvirae</taxon>
        <taxon>Uroviricota</taxon>
        <taxon>Caudoviricetes</taxon>
        <taxon>Peduoviridae</taxon>
        <taxon>Maltschvirus</taxon>
        <taxon>Maltschvirus maltsch</taxon>
    </lineage>
</organism>
<dbReference type="EMBL" id="LR796329">
    <property type="protein sequence ID" value="CAB4137035.1"/>
    <property type="molecule type" value="Genomic_DNA"/>
</dbReference>
<protein>
    <submittedName>
        <fullName evidence="1">Uncharacterized protein</fullName>
    </submittedName>
</protein>
<proteinExistence type="predicted"/>
<sequence length="82" mass="9656">MKHTYTQDEQIDCIVEYDVNADVQALRVEECHGYHYFDDSSYEVNITKVYIEIAGVQIDITDRLTKEEKQRIEDSIEPNIDL</sequence>
<reference evidence="1" key="1">
    <citation type="submission" date="2020-04" db="EMBL/GenBank/DDBJ databases">
        <authorList>
            <person name="Chiriac C."/>
            <person name="Salcher M."/>
            <person name="Ghai R."/>
            <person name="Kavagutti S V."/>
        </authorList>
    </citation>
    <scope>NUCLEOTIDE SEQUENCE</scope>
</reference>
<name>A0A6J5LR96_9CAUD</name>